<dbReference type="AlphaFoldDB" id="A0A840DAL4"/>
<keyword evidence="4" id="KW-0233">DNA recombination</keyword>
<gene>
    <name evidence="8" type="ORF">GGR06_004315</name>
</gene>
<evidence type="ECO:0000256" key="4">
    <source>
        <dbReference type="ARBA" id="ARBA00023172"/>
    </source>
</evidence>
<evidence type="ECO:0000256" key="2">
    <source>
        <dbReference type="ARBA" id="ARBA00022908"/>
    </source>
</evidence>
<dbReference type="Pfam" id="PF00589">
    <property type="entry name" value="Phage_integrase"/>
    <property type="match status" value="1"/>
</dbReference>
<dbReference type="GO" id="GO:0015074">
    <property type="term" value="P:DNA integration"/>
    <property type="evidence" value="ECO:0007669"/>
    <property type="project" value="UniProtKB-KW"/>
</dbReference>
<dbReference type="InterPro" id="IPR013762">
    <property type="entry name" value="Integrase-like_cat_sf"/>
</dbReference>
<keyword evidence="9" id="KW-1185">Reference proteome</keyword>
<dbReference type="InterPro" id="IPR010998">
    <property type="entry name" value="Integrase_recombinase_N"/>
</dbReference>
<dbReference type="SUPFAM" id="SSF56349">
    <property type="entry name" value="DNA breaking-rejoining enzymes"/>
    <property type="match status" value="1"/>
</dbReference>
<comment type="caution">
    <text evidence="8">The sequence shown here is derived from an EMBL/GenBank/DDBJ whole genome shotgun (WGS) entry which is preliminary data.</text>
</comment>
<dbReference type="InterPro" id="IPR044068">
    <property type="entry name" value="CB"/>
</dbReference>
<organism evidence="8 9">
    <name type="scientific">Bacteroides reticulotermitis</name>
    <dbReference type="NCBI Taxonomy" id="1133319"/>
    <lineage>
        <taxon>Bacteria</taxon>
        <taxon>Pseudomonadati</taxon>
        <taxon>Bacteroidota</taxon>
        <taxon>Bacteroidia</taxon>
        <taxon>Bacteroidales</taxon>
        <taxon>Bacteroidaceae</taxon>
        <taxon>Bacteroides</taxon>
    </lineage>
</organism>
<dbReference type="InterPro" id="IPR002104">
    <property type="entry name" value="Integrase_catalytic"/>
</dbReference>
<evidence type="ECO:0000259" key="7">
    <source>
        <dbReference type="PROSITE" id="PS51900"/>
    </source>
</evidence>
<dbReference type="Proteomes" id="UP000560658">
    <property type="component" value="Unassembled WGS sequence"/>
</dbReference>
<dbReference type="GO" id="GO:0007059">
    <property type="term" value="P:chromosome segregation"/>
    <property type="evidence" value="ECO:0007669"/>
    <property type="project" value="UniProtKB-KW"/>
</dbReference>
<dbReference type="PANTHER" id="PTHR30349">
    <property type="entry name" value="PHAGE INTEGRASE-RELATED"/>
    <property type="match status" value="1"/>
</dbReference>
<dbReference type="GO" id="GO:0006310">
    <property type="term" value="P:DNA recombination"/>
    <property type="evidence" value="ECO:0007669"/>
    <property type="project" value="UniProtKB-KW"/>
</dbReference>
<feature type="domain" description="Core-binding (CB)" evidence="7">
    <location>
        <begin position="6"/>
        <end position="98"/>
    </location>
</feature>
<dbReference type="Gene3D" id="1.10.150.130">
    <property type="match status" value="1"/>
</dbReference>
<dbReference type="InterPro" id="IPR004107">
    <property type="entry name" value="Integrase_SAM-like_N"/>
</dbReference>
<keyword evidence="3 5" id="KW-0238">DNA-binding</keyword>
<evidence type="ECO:0000256" key="1">
    <source>
        <dbReference type="ARBA" id="ARBA00022829"/>
    </source>
</evidence>
<keyword evidence="2" id="KW-0229">DNA integration</keyword>
<dbReference type="InterPro" id="IPR011010">
    <property type="entry name" value="DNA_brk_join_enz"/>
</dbReference>
<dbReference type="PANTHER" id="PTHR30349:SF81">
    <property type="entry name" value="TYROSINE RECOMBINASE XERC"/>
    <property type="match status" value="1"/>
</dbReference>
<proteinExistence type="predicted"/>
<dbReference type="Pfam" id="PF02899">
    <property type="entry name" value="Phage_int_SAM_1"/>
    <property type="match status" value="1"/>
</dbReference>
<reference evidence="8" key="1">
    <citation type="submission" date="2020-08" db="EMBL/GenBank/DDBJ databases">
        <title>Genomic Encyclopedia of Type Strains, Phase IV (KMG-IV): sequencing the most valuable type-strain genomes for metagenomic binning, comparative biology and taxonomic classification.</title>
        <authorList>
            <person name="Goeker M."/>
        </authorList>
    </citation>
    <scope>NUCLEOTIDE SEQUENCE [LARGE SCALE GENOMIC DNA]</scope>
    <source>
        <strain evidence="8">DSM 105720</strain>
    </source>
</reference>
<evidence type="ECO:0000259" key="6">
    <source>
        <dbReference type="PROSITE" id="PS51898"/>
    </source>
</evidence>
<dbReference type="GO" id="GO:0003677">
    <property type="term" value="F:DNA binding"/>
    <property type="evidence" value="ECO:0007669"/>
    <property type="project" value="UniProtKB-UniRule"/>
</dbReference>
<dbReference type="Gene3D" id="1.10.443.10">
    <property type="entry name" value="Intergrase catalytic core"/>
    <property type="match status" value="1"/>
</dbReference>
<feature type="domain" description="Tyr recombinase" evidence="6">
    <location>
        <begin position="122"/>
        <end position="308"/>
    </location>
</feature>
<dbReference type="RefSeq" id="WP_044165843.1">
    <property type="nucleotide sequence ID" value="NZ_JACIER010000045.1"/>
</dbReference>
<evidence type="ECO:0000256" key="5">
    <source>
        <dbReference type="PROSITE-ProRule" id="PRU01248"/>
    </source>
</evidence>
<name>A0A840DAL4_9BACE</name>
<dbReference type="EMBL" id="JACIER010000045">
    <property type="protein sequence ID" value="MBB4046474.1"/>
    <property type="molecule type" value="Genomic_DNA"/>
</dbReference>
<evidence type="ECO:0000256" key="3">
    <source>
        <dbReference type="ARBA" id="ARBA00023125"/>
    </source>
</evidence>
<keyword evidence="1" id="KW-0159">Chromosome partition</keyword>
<dbReference type="PROSITE" id="PS51898">
    <property type="entry name" value="TYR_RECOMBINASE"/>
    <property type="match status" value="1"/>
</dbReference>
<protein>
    <submittedName>
        <fullName evidence="8">Site-specific recombinase XerD</fullName>
    </submittedName>
</protein>
<accession>A0A840DAL4</accession>
<evidence type="ECO:0000313" key="8">
    <source>
        <dbReference type="EMBL" id="MBB4046474.1"/>
    </source>
</evidence>
<dbReference type="InterPro" id="IPR050090">
    <property type="entry name" value="Tyrosine_recombinase_XerCD"/>
</dbReference>
<dbReference type="PROSITE" id="PS51900">
    <property type="entry name" value="CB"/>
    <property type="match status" value="1"/>
</dbReference>
<sequence length="336" mass="39271">MKNPTDFAYHLAHYFNDFLCGCRNLSKNTVSSYSDTFRLMVIFFNERLSIPPEKLTLKIIDDRSIFHYLEWLQTDRHCSNATRNNRLAAIHSFFRYLQTQDPKRLLVCQKILLIPFKKETKPILKYLTIEQISALLRVPNLHNERERRDVVLLSLLYDTGARVQEICDLRIRDIRLESPSIVTLTGKGRKTREIPIVGNTINLLSGYIKEKKLTGVHLLDHPLFFNQRRQPLSRGGITHILNKYASKVDGILIPEKITPHILRHSKAMHLLQGGYNMVIIRDWLGHVSIQTTEIYARLDIETKRKILESAFPERISNEEMPDWNEDKSLIDFLKNL</sequence>
<evidence type="ECO:0000313" key="9">
    <source>
        <dbReference type="Proteomes" id="UP000560658"/>
    </source>
</evidence>